<evidence type="ECO:0000256" key="2">
    <source>
        <dbReference type="ARBA" id="ARBA00023004"/>
    </source>
</evidence>
<dbReference type="PANTHER" id="PTHR43193:SF2">
    <property type="entry name" value="POLYFERREDOXIN PROTEIN FWDF"/>
    <property type="match status" value="1"/>
</dbReference>
<gene>
    <name evidence="5" type="ORF">HPS55_04415</name>
</gene>
<dbReference type="InterPro" id="IPR007516">
    <property type="entry name" value="Co_F420_Hydgase/DH_bsu_N"/>
</dbReference>
<dbReference type="SUPFAM" id="SSF54862">
    <property type="entry name" value="4Fe-4S ferredoxins"/>
    <property type="match status" value="1"/>
</dbReference>
<keyword evidence="3" id="KW-0411">Iron-sulfur</keyword>
<keyword evidence="1" id="KW-0479">Metal-binding</keyword>
<evidence type="ECO:0000256" key="3">
    <source>
        <dbReference type="ARBA" id="ARBA00023014"/>
    </source>
</evidence>
<feature type="domain" description="4Fe-4S ferredoxin-type" evidence="4">
    <location>
        <begin position="36"/>
        <end position="66"/>
    </location>
</feature>
<keyword evidence="6" id="KW-1185">Reference proteome</keyword>
<name>A0ABX2ASX2_9BACT</name>
<dbReference type="PROSITE" id="PS51379">
    <property type="entry name" value="4FE4S_FER_2"/>
    <property type="match status" value="2"/>
</dbReference>
<dbReference type="EMBL" id="JABKKE010000005">
    <property type="protein sequence ID" value="NPE13579.1"/>
    <property type="molecule type" value="Genomic_DNA"/>
</dbReference>
<organism evidence="5 6">
    <name type="scientific">Xylanibacter rodentium</name>
    <dbReference type="NCBI Taxonomy" id="2736289"/>
    <lineage>
        <taxon>Bacteria</taxon>
        <taxon>Pseudomonadati</taxon>
        <taxon>Bacteroidota</taxon>
        <taxon>Bacteroidia</taxon>
        <taxon>Bacteroidales</taxon>
        <taxon>Prevotellaceae</taxon>
        <taxon>Xylanibacter</taxon>
    </lineage>
</organism>
<dbReference type="PANTHER" id="PTHR43193">
    <property type="match status" value="1"/>
</dbReference>
<comment type="caution">
    <text evidence="5">The sequence shown here is derived from an EMBL/GenBank/DDBJ whole genome shotgun (WGS) entry which is preliminary data.</text>
</comment>
<dbReference type="InterPro" id="IPR017896">
    <property type="entry name" value="4Fe4S_Fe-S-bd"/>
</dbReference>
<dbReference type="Pfam" id="PF12838">
    <property type="entry name" value="Fer4_7"/>
    <property type="match status" value="1"/>
</dbReference>
<accession>A0ABX2ASX2</accession>
<dbReference type="Pfam" id="PF04422">
    <property type="entry name" value="FrhB_FdhB_N"/>
    <property type="match status" value="1"/>
</dbReference>
<dbReference type="PROSITE" id="PS00198">
    <property type="entry name" value="4FE4S_FER_1"/>
    <property type="match status" value="1"/>
</dbReference>
<reference evidence="5 6" key="1">
    <citation type="submission" date="2020-05" db="EMBL/GenBank/DDBJ databases">
        <title>Distinct polysaccharide utilization as determinants for interspecies competition between intestinal Prevotella spp.</title>
        <authorList>
            <person name="Galvez E.J.C."/>
            <person name="Iljazovic A."/>
            <person name="Strowig T."/>
        </authorList>
    </citation>
    <scope>NUCLEOTIDE SEQUENCE [LARGE SCALE GENOMIC DNA]</scope>
    <source>
        <strain evidence="5 6">PROD</strain>
    </source>
</reference>
<feature type="domain" description="4Fe-4S ferredoxin-type" evidence="4">
    <location>
        <begin position="1"/>
        <end position="31"/>
    </location>
</feature>
<evidence type="ECO:0000259" key="4">
    <source>
        <dbReference type="PROSITE" id="PS51379"/>
    </source>
</evidence>
<evidence type="ECO:0000313" key="5">
    <source>
        <dbReference type="EMBL" id="NPE13579.1"/>
    </source>
</evidence>
<evidence type="ECO:0000313" key="6">
    <source>
        <dbReference type="Proteomes" id="UP001193734"/>
    </source>
</evidence>
<protein>
    <submittedName>
        <fullName evidence="5">4Fe-4S binding protein</fullName>
    </submittedName>
</protein>
<dbReference type="Proteomes" id="UP001193734">
    <property type="component" value="Unassembled WGS sequence"/>
</dbReference>
<dbReference type="RefSeq" id="WP_172176146.1">
    <property type="nucleotide sequence ID" value="NZ_CASGKG010000007.1"/>
</dbReference>
<dbReference type="Pfam" id="PF04432">
    <property type="entry name" value="FrhB_FdhB_C"/>
    <property type="match status" value="1"/>
</dbReference>
<evidence type="ECO:0000256" key="1">
    <source>
        <dbReference type="ARBA" id="ARBA00022723"/>
    </source>
</evidence>
<dbReference type="InterPro" id="IPR017900">
    <property type="entry name" value="4Fe4S_Fe_S_CS"/>
</dbReference>
<dbReference type="Gene3D" id="3.30.70.20">
    <property type="match status" value="1"/>
</dbReference>
<keyword evidence="2" id="KW-0408">Iron</keyword>
<proteinExistence type="predicted"/>
<sequence length="382" mass="43865">MPIIIKDKKMCCGCTACQQICPKNCIEMVRDNEGFLYPKINRNNCIYCGLCERACPEISPFDIVSPIDCYAAKSSDETIRKESSSGGMFTLIAEYVLSQNGVVFGARFDENWQVVMDYTENKDGLKKFRGSKYVQCSIGDSYAQARDFLKSGRKVLYTGSSCQIAGLRRYLGHNYDNLLLVDYLCHGAPSPFLWEKYLEEISQHNVSSLTNISFRSKKRGWKNFGIVIEVGKHIIVDSAFFNNIYMKAFLSDMSLRPSCYHCLARNGRSGSDLTIGDHWAIRNINTLFDDDDGVSLVLLNTDKGYKTFKRINTESIQTDFEKSKKYNGAFYKATEEHLHRKRFFRKLQYRDDVCSLINEELEITMFDHIQKNVKKLLDLIVK</sequence>
<dbReference type="InterPro" id="IPR007525">
    <property type="entry name" value="FrhB_FdhB_C"/>
</dbReference>
<dbReference type="GeneID" id="82157004"/>
<dbReference type="InterPro" id="IPR052977">
    <property type="entry name" value="Polyferredoxin-like_ET"/>
</dbReference>